<organism evidence="10 11">
    <name type="scientific">Candidatus Amesbacteria bacterium RIFOXYB1_FULL_44_23</name>
    <dbReference type="NCBI Taxonomy" id="1797263"/>
    <lineage>
        <taxon>Bacteria</taxon>
        <taxon>Candidatus Amesiibacteriota</taxon>
    </lineage>
</organism>
<evidence type="ECO:0000256" key="6">
    <source>
        <dbReference type="ARBA" id="ARBA00023145"/>
    </source>
</evidence>
<evidence type="ECO:0000313" key="10">
    <source>
        <dbReference type="EMBL" id="OGD08362.1"/>
    </source>
</evidence>
<keyword evidence="5" id="KW-0620">Polyamine biosynthesis</keyword>
<evidence type="ECO:0000256" key="9">
    <source>
        <dbReference type="ARBA" id="ARBA00023317"/>
    </source>
</evidence>
<keyword evidence="3" id="KW-0068">Autocatalytic cleavage</keyword>
<evidence type="ECO:0000256" key="4">
    <source>
        <dbReference type="ARBA" id="ARBA00023066"/>
    </source>
</evidence>
<name>A0A1F4ZPS3_9BACT</name>
<dbReference type="InterPro" id="IPR016067">
    <property type="entry name" value="S-AdoMet_deCO2ase_core"/>
</dbReference>
<evidence type="ECO:0000313" key="11">
    <source>
        <dbReference type="Proteomes" id="UP000176424"/>
    </source>
</evidence>
<dbReference type="AlphaFoldDB" id="A0A1F4ZPS3"/>
<protein>
    <recommendedName>
        <fullName evidence="12">S-adenosylmethionine decarboxylase</fullName>
    </recommendedName>
</protein>
<comment type="caution">
    <text evidence="10">The sequence shown here is derived from an EMBL/GenBank/DDBJ whole genome shotgun (WGS) entry which is preliminary data.</text>
</comment>
<dbReference type="GO" id="GO:0004014">
    <property type="term" value="F:adenosylmethionine decarboxylase activity"/>
    <property type="evidence" value="ECO:0007669"/>
    <property type="project" value="InterPro"/>
</dbReference>
<comment type="cofactor">
    <cofactor evidence="1">
        <name>pyruvate</name>
        <dbReference type="ChEBI" id="CHEBI:15361"/>
    </cofactor>
</comment>
<evidence type="ECO:0000256" key="3">
    <source>
        <dbReference type="ARBA" id="ARBA00022813"/>
    </source>
</evidence>
<dbReference type="Pfam" id="PF02675">
    <property type="entry name" value="AdoMet_dc"/>
    <property type="match status" value="1"/>
</dbReference>
<proteinExistence type="predicted"/>
<evidence type="ECO:0000256" key="7">
    <source>
        <dbReference type="ARBA" id="ARBA00023239"/>
    </source>
</evidence>
<dbReference type="Gene3D" id="3.60.90.10">
    <property type="entry name" value="S-adenosylmethionine decarboxylase"/>
    <property type="match status" value="1"/>
</dbReference>
<dbReference type="GO" id="GO:0008295">
    <property type="term" value="P:spermidine biosynthetic process"/>
    <property type="evidence" value="ECO:0007669"/>
    <property type="project" value="UniProtKB-KW"/>
</dbReference>
<dbReference type="Proteomes" id="UP000176424">
    <property type="component" value="Unassembled WGS sequence"/>
</dbReference>
<keyword evidence="4" id="KW-0745">Spermidine biosynthesis</keyword>
<reference evidence="10 11" key="1">
    <citation type="journal article" date="2016" name="Nat. Commun.">
        <title>Thousands of microbial genomes shed light on interconnected biogeochemical processes in an aquifer system.</title>
        <authorList>
            <person name="Anantharaman K."/>
            <person name="Brown C.T."/>
            <person name="Hug L.A."/>
            <person name="Sharon I."/>
            <person name="Castelle C.J."/>
            <person name="Probst A.J."/>
            <person name="Thomas B.C."/>
            <person name="Singh A."/>
            <person name="Wilkins M.J."/>
            <person name="Karaoz U."/>
            <person name="Brodie E.L."/>
            <person name="Williams K.H."/>
            <person name="Hubbard S.S."/>
            <person name="Banfield J.F."/>
        </authorList>
    </citation>
    <scope>NUCLEOTIDE SEQUENCE [LARGE SCALE GENOMIC DNA]</scope>
</reference>
<dbReference type="SUPFAM" id="SSF56276">
    <property type="entry name" value="S-adenosylmethionine decarboxylase"/>
    <property type="match status" value="1"/>
</dbReference>
<keyword evidence="6" id="KW-0865">Zymogen</keyword>
<evidence type="ECO:0000256" key="8">
    <source>
        <dbReference type="ARBA" id="ARBA00023270"/>
    </source>
</evidence>
<accession>A0A1F4ZPS3</accession>
<keyword evidence="9" id="KW-0670">Pyruvate</keyword>
<evidence type="ECO:0000256" key="5">
    <source>
        <dbReference type="ARBA" id="ARBA00023115"/>
    </source>
</evidence>
<dbReference type="InterPro" id="IPR003826">
    <property type="entry name" value="AdoMetDC_fam_prok"/>
</dbReference>
<keyword evidence="2" id="KW-0210">Decarboxylase</keyword>
<evidence type="ECO:0000256" key="2">
    <source>
        <dbReference type="ARBA" id="ARBA00022793"/>
    </source>
</evidence>
<evidence type="ECO:0000256" key="1">
    <source>
        <dbReference type="ARBA" id="ARBA00001928"/>
    </source>
</evidence>
<sequence length="118" mass="13274">MSKLQSWGKSASIDLYGCNHGIVSSDKSIKDFISKLIPLLKMKAHGETIIDRFGVGKLEGWSAMQFIETSSITVHADEVDNRCFIDIFSCKDFDADKAEKFSKTFFGSLRTKMVVLER</sequence>
<keyword evidence="7" id="KW-0456">Lyase</keyword>
<keyword evidence="8" id="KW-0704">Schiff base</keyword>
<gene>
    <name evidence="10" type="ORF">A2397_03160</name>
</gene>
<dbReference type="STRING" id="1797263.A2397_03160"/>
<evidence type="ECO:0008006" key="12">
    <source>
        <dbReference type="Google" id="ProtNLM"/>
    </source>
</evidence>
<dbReference type="EMBL" id="MEXR01000059">
    <property type="protein sequence ID" value="OGD08362.1"/>
    <property type="molecule type" value="Genomic_DNA"/>
</dbReference>